<evidence type="ECO:0000313" key="5">
    <source>
        <dbReference type="Proteomes" id="UP000677180"/>
    </source>
</evidence>
<reference evidence="4" key="1">
    <citation type="submission" date="2021-03" db="EMBL/GenBank/DDBJ databases">
        <title>Human Oral Microbial Genomes.</title>
        <authorList>
            <person name="Johnston C.D."/>
            <person name="Chen T."/>
            <person name="Dewhirst F.E."/>
        </authorList>
    </citation>
    <scope>NUCLEOTIDE SEQUENCE</scope>
    <source>
        <strain evidence="4">F0714</strain>
    </source>
</reference>
<dbReference type="InterPro" id="IPR000182">
    <property type="entry name" value="GNAT_dom"/>
</dbReference>
<dbReference type="PROSITE" id="PS51186">
    <property type="entry name" value="GNAT"/>
    <property type="match status" value="1"/>
</dbReference>
<dbReference type="PANTHER" id="PTHR43800">
    <property type="entry name" value="PEPTIDYL-LYSINE N-ACETYLTRANSFERASE YJAB"/>
    <property type="match status" value="1"/>
</dbReference>
<dbReference type="PANTHER" id="PTHR43800:SF1">
    <property type="entry name" value="PEPTIDYL-LYSINE N-ACETYLTRANSFERASE YJAB"/>
    <property type="match status" value="1"/>
</dbReference>
<dbReference type="RefSeq" id="WP_123824090.1">
    <property type="nucleotide sequence ID" value="NZ_CAUVFX010000006.1"/>
</dbReference>
<dbReference type="Pfam" id="PF00583">
    <property type="entry name" value="Acetyltransf_1"/>
    <property type="match status" value="1"/>
</dbReference>
<evidence type="ECO:0000259" key="3">
    <source>
        <dbReference type="PROSITE" id="PS51186"/>
    </source>
</evidence>
<protein>
    <submittedName>
        <fullName evidence="4">GNAT family N-acetyltransferase</fullName>
    </submittedName>
</protein>
<dbReference type="AlphaFoldDB" id="A0AB37HYZ3"/>
<keyword evidence="1" id="KW-0808">Transferase</keyword>
<dbReference type="InterPro" id="IPR016181">
    <property type="entry name" value="Acyl_CoA_acyltransferase"/>
</dbReference>
<sequence length="169" mass="19026">MPGTVIRPAREDELRELGVIEREADALFAEIGMNDMAAAAPESLLPAQRAGRLLVAVTHADEPVGFVRLEIVDSIPHVEQVSVLPGYAGRGLGVRLLDAAEEWARKRGYRRMTLTTYRDVPWNGPWYRRMGWEVVEEDRLTPELRALRKREGAAGLDVRPRQAMEKNLT</sequence>
<dbReference type="GO" id="GO:0016747">
    <property type="term" value="F:acyltransferase activity, transferring groups other than amino-acyl groups"/>
    <property type="evidence" value="ECO:0007669"/>
    <property type="project" value="InterPro"/>
</dbReference>
<keyword evidence="2" id="KW-0012">Acyltransferase</keyword>
<dbReference type="Gene3D" id="3.40.630.30">
    <property type="match status" value="1"/>
</dbReference>
<dbReference type="CDD" id="cd04301">
    <property type="entry name" value="NAT_SF"/>
    <property type="match status" value="1"/>
</dbReference>
<name>A0AB37HYZ3_9ACTN</name>
<organism evidence="4 5">
    <name type="scientific">Arachnia propionica</name>
    <dbReference type="NCBI Taxonomy" id="1750"/>
    <lineage>
        <taxon>Bacteria</taxon>
        <taxon>Bacillati</taxon>
        <taxon>Actinomycetota</taxon>
        <taxon>Actinomycetes</taxon>
        <taxon>Propionibacteriales</taxon>
        <taxon>Propionibacteriaceae</taxon>
        <taxon>Arachnia</taxon>
    </lineage>
</organism>
<dbReference type="Proteomes" id="UP000677180">
    <property type="component" value="Chromosome"/>
</dbReference>
<evidence type="ECO:0000256" key="1">
    <source>
        <dbReference type="ARBA" id="ARBA00022679"/>
    </source>
</evidence>
<accession>A0AB37HYZ3</accession>
<feature type="domain" description="N-acetyltransferase" evidence="3">
    <location>
        <begin position="4"/>
        <end position="151"/>
    </location>
</feature>
<evidence type="ECO:0000313" key="4">
    <source>
        <dbReference type="EMBL" id="QUC11652.1"/>
    </source>
</evidence>
<dbReference type="SUPFAM" id="SSF55729">
    <property type="entry name" value="Acyl-CoA N-acyltransferases (Nat)"/>
    <property type="match status" value="1"/>
</dbReference>
<evidence type="ECO:0000256" key="2">
    <source>
        <dbReference type="ARBA" id="ARBA00023315"/>
    </source>
</evidence>
<gene>
    <name evidence="4" type="ORF">J5A53_02825</name>
</gene>
<dbReference type="EMBL" id="CP072385">
    <property type="protein sequence ID" value="QUC11652.1"/>
    <property type="molecule type" value="Genomic_DNA"/>
</dbReference>
<proteinExistence type="predicted"/>